<evidence type="ECO:0000313" key="8">
    <source>
        <dbReference type="Proteomes" id="UP001328107"/>
    </source>
</evidence>
<keyword evidence="2 6" id="KW-0812">Transmembrane</keyword>
<dbReference type="PANTHER" id="PTHR31357:SF5">
    <property type="entry name" value="SERPENTINE RECEPTOR CLASS ALPHA-1-RELATED"/>
    <property type="match status" value="1"/>
</dbReference>
<gene>
    <name evidence="7" type="ORF">PMAYCL1PPCAC_10319</name>
</gene>
<evidence type="ECO:0000256" key="6">
    <source>
        <dbReference type="SAM" id="Phobius"/>
    </source>
</evidence>
<dbReference type="Proteomes" id="UP001328107">
    <property type="component" value="Unassembled WGS sequence"/>
</dbReference>
<evidence type="ECO:0000256" key="5">
    <source>
        <dbReference type="ARBA" id="ARBA00037994"/>
    </source>
</evidence>
<keyword evidence="8" id="KW-1185">Reference proteome</keyword>
<sequence>DILDVVVAIALIRYNRIKIRELSSSSLDVKFRYRQTLRSIEQTFPVAIIHLPSFSIQYVLFELDTPINYTTPFYCVLCCTVLLLIMIREEREKRRELDNIKSTSSEGRGEEYFQSLQLQWETQISQNNKISQNAIREHRIVPA</sequence>
<organism evidence="7 8">
    <name type="scientific">Pristionchus mayeri</name>
    <dbReference type="NCBI Taxonomy" id="1317129"/>
    <lineage>
        <taxon>Eukaryota</taxon>
        <taxon>Metazoa</taxon>
        <taxon>Ecdysozoa</taxon>
        <taxon>Nematoda</taxon>
        <taxon>Chromadorea</taxon>
        <taxon>Rhabditida</taxon>
        <taxon>Rhabditina</taxon>
        <taxon>Diplogasteromorpha</taxon>
        <taxon>Diplogasteroidea</taxon>
        <taxon>Neodiplogasteridae</taxon>
        <taxon>Pristionchus</taxon>
    </lineage>
</organism>
<dbReference type="AlphaFoldDB" id="A0AAN4ZIQ1"/>
<dbReference type="EMBL" id="BTRK01000003">
    <property type="protein sequence ID" value="GMR40124.1"/>
    <property type="molecule type" value="Genomic_DNA"/>
</dbReference>
<dbReference type="GO" id="GO:0004984">
    <property type="term" value="F:olfactory receptor activity"/>
    <property type="evidence" value="ECO:0007669"/>
    <property type="project" value="TreeGrafter"/>
</dbReference>
<keyword evidence="4 6" id="KW-0472">Membrane</keyword>
<dbReference type="InterPro" id="IPR051080">
    <property type="entry name" value="Nematode_rcpt-like_serp_alpha"/>
</dbReference>
<comment type="subcellular location">
    <subcellularLocation>
        <location evidence="1">Membrane</location>
        <topology evidence="1">Multi-pass membrane protein</topology>
    </subcellularLocation>
</comment>
<evidence type="ECO:0000256" key="4">
    <source>
        <dbReference type="ARBA" id="ARBA00023136"/>
    </source>
</evidence>
<comment type="caution">
    <text evidence="7">The sequence shown here is derived from an EMBL/GenBank/DDBJ whole genome shotgun (WGS) entry which is preliminary data.</text>
</comment>
<name>A0AAN4ZIQ1_9BILA</name>
<proteinExistence type="inferred from homology"/>
<evidence type="ECO:0000256" key="1">
    <source>
        <dbReference type="ARBA" id="ARBA00004141"/>
    </source>
</evidence>
<protein>
    <recommendedName>
        <fullName evidence="9">G protein-coupled receptor</fullName>
    </recommendedName>
</protein>
<comment type="similarity">
    <text evidence="5">Belongs to the nematode receptor-like protein sra family.</text>
</comment>
<reference evidence="8" key="1">
    <citation type="submission" date="2022-10" db="EMBL/GenBank/DDBJ databases">
        <title>Genome assembly of Pristionchus species.</title>
        <authorList>
            <person name="Yoshida K."/>
            <person name="Sommer R.J."/>
        </authorList>
    </citation>
    <scope>NUCLEOTIDE SEQUENCE [LARGE SCALE GENOMIC DNA]</scope>
    <source>
        <strain evidence="8">RS5460</strain>
    </source>
</reference>
<evidence type="ECO:0008006" key="9">
    <source>
        <dbReference type="Google" id="ProtNLM"/>
    </source>
</evidence>
<dbReference type="PANTHER" id="PTHR31357">
    <property type="entry name" value="SERPENTINE RECEPTOR CLASS ALPHA-10"/>
    <property type="match status" value="1"/>
</dbReference>
<evidence type="ECO:0000256" key="2">
    <source>
        <dbReference type="ARBA" id="ARBA00022692"/>
    </source>
</evidence>
<accession>A0AAN4ZIQ1</accession>
<evidence type="ECO:0000313" key="7">
    <source>
        <dbReference type="EMBL" id="GMR40124.1"/>
    </source>
</evidence>
<dbReference type="GO" id="GO:0016020">
    <property type="term" value="C:membrane"/>
    <property type="evidence" value="ECO:0007669"/>
    <property type="project" value="UniProtKB-SubCell"/>
</dbReference>
<evidence type="ECO:0000256" key="3">
    <source>
        <dbReference type="ARBA" id="ARBA00022989"/>
    </source>
</evidence>
<keyword evidence="3 6" id="KW-1133">Transmembrane helix</keyword>
<feature type="non-terminal residue" evidence="7">
    <location>
        <position position="1"/>
    </location>
</feature>
<feature type="transmembrane region" description="Helical" evidence="6">
    <location>
        <begin position="67"/>
        <end position="87"/>
    </location>
</feature>